<dbReference type="AlphaFoldDB" id="A0A6A6W2E4"/>
<feature type="non-terminal residue" evidence="8">
    <location>
        <position position="321"/>
    </location>
</feature>
<sequence length="321" mass="33092">EEVLAQLNLSSSHDDVKYTFENSAFRGFVASMKSHCLDLLDQNPDVSMVEQSVHISSLSSRAKSPWGLQRVSSATTPSGNPQDSTFTYNFNGADSTQGKGVDIYIVDSGVNVDHQAFGGRAKVGFTFDGDNTDGDGHGTHVAGTAAADYFGVASGANIWAVKVLGADGAGSSSATLAGMNWVINHNEARKKEEGYVGAVMSMSWGLGSISTAVDTAIKTAVGNGIHASVAAGNNAVDSCSASPSSSGGAKGPAITVGSMDISNKISKFSNSGACNDVYAPGENILSTWNTANNMINFLSGTSMACPHVTGVIAYLMGEHKD</sequence>
<gene>
    <name evidence="8" type="ORF">EJ05DRAFT_426803</name>
</gene>
<evidence type="ECO:0000256" key="1">
    <source>
        <dbReference type="ARBA" id="ARBA00011073"/>
    </source>
</evidence>
<dbReference type="RefSeq" id="XP_033599194.1">
    <property type="nucleotide sequence ID" value="XM_033741504.1"/>
</dbReference>
<keyword evidence="4 5" id="KW-0720">Serine protease</keyword>
<dbReference type="GeneID" id="54482558"/>
<dbReference type="CDD" id="cd04077">
    <property type="entry name" value="Peptidases_S8_PCSK9_ProteinaseK_like"/>
    <property type="match status" value="1"/>
</dbReference>
<organism evidence="8 9">
    <name type="scientific">Pseudovirgaria hyperparasitica</name>
    <dbReference type="NCBI Taxonomy" id="470096"/>
    <lineage>
        <taxon>Eukaryota</taxon>
        <taxon>Fungi</taxon>
        <taxon>Dikarya</taxon>
        <taxon>Ascomycota</taxon>
        <taxon>Pezizomycotina</taxon>
        <taxon>Dothideomycetes</taxon>
        <taxon>Dothideomycetes incertae sedis</taxon>
        <taxon>Acrospermales</taxon>
        <taxon>Acrospermaceae</taxon>
        <taxon>Pseudovirgaria</taxon>
    </lineage>
</organism>
<dbReference type="EMBL" id="ML996575">
    <property type="protein sequence ID" value="KAF2756743.1"/>
    <property type="molecule type" value="Genomic_DNA"/>
</dbReference>
<evidence type="ECO:0000256" key="5">
    <source>
        <dbReference type="PROSITE-ProRule" id="PRU01240"/>
    </source>
</evidence>
<evidence type="ECO:0000256" key="4">
    <source>
        <dbReference type="ARBA" id="ARBA00022825"/>
    </source>
</evidence>
<dbReference type="OrthoDB" id="206201at2759"/>
<reference evidence="8" key="1">
    <citation type="journal article" date="2020" name="Stud. Mycol.">
        <title>101 Dothideomycetes genomes: a test case for predicting lifestyles and emergence of pathogens.</title>
        <authorList>
            <person name="Haridas S."/>
            <person name="Albert R."/>
            <person name="Binder M."/>
            <person name="Bloem J."/>
            <person name="Labutti K."/>
            <person name="Salamov A."/>
            <person name="Andreopoulos B."/>
            <person name="Baker S."/>
            <person name="Barry K."/>
            <person name="Bills G."/>
            <person name="Bluhm B."/>
            <person name="Cannon C."/>
            <person name="Castanera R."/>
            <person name="Culley D."/>
            <person name="Daum C."/>
            <person name="Ezra D."/>
            <person name="Gonzalez J."/>
            <person name="Henrissat B."/>
            <person name="Kuo A."/>
            <person name="Liang C."/>
            <person name="Lipzen A."/>
            <person name="Lutzoni F."/>
            <person name="Magnuson J."/>
            <person name="Mondo S."/>
            <person name="Nolan M."/>
            <person name="Ohm R."/>
            <person name="Pangilinan J."/>
            <person name="Park H.-J."/>
            <person name="Ramirez L."/>
            <person name="Alfaro M."/>
            <person name="Sun H."/>
            <person name="Tritt A."/>
            <person name="Yoshinaga Y."/>
            <person name="Zwiers L.-H."/>
            <person name="Turgeon B."/>
            <person name="Goodwin S."/>
            <person name="Spatafora J."/>
            <person name="Crous P."/>
            <person name="Grigoriev I."/>
        </authorList>
    </citation>
    <scope>NUCLEOTIDE SEQUENCE</scope>
    <source>
        <strain evidence="8">CBS 121739</strain>
    </source>
</reference>
<dbReference type="SUPFAM" id="SSF52743">
    <property type="entry name" value="Subtilisin-like"/>
    <property type="match status" value="1"/>
</dbReference>
<dbReference type="InterPro" id="IPR022398">
    <property type="entry name" value="Peptidase_S8_His-AS"/>
</dbReference>
<dbReference type="InterPro" id="IPR034193">
    <property type="entry name" value="PCSK9_ProteinaseK-like"/>
</dbReference>
<keyword evidence="3 5" id="KW-0378">Hydrolase</keyword>
<protein>
    <submittedName>
        <fullName evidence="8">Subtilisin-like protein</fullName>
    </submittedName>
</protein>
<evidence type="ECO:0000313" key="9">
    <source>
        <dbReference type="Proteomes" id="UP000799437"/>
    </source>
</evidence>
<evidence type="ECO:0000256" key="2">
    <source>
        <dbReference type="ARBA" id="ARBA00022670"/>
    </source>
</evidence>
<evidence type="ECO:0000259" key="7">
    <source>
        <dbReference type="Pfam" id="PF00082"/>
    </source>
</evidence>
<dbReference type="GO" id="GO:0004252">
    <property type="term" value="F:serine-type endopeptidase activity"/>
    <property type="evidence" value="ECO:0007669"/>
    <property type="project" value="UniProtKB-UniRule"/>
</dbReference>
<feature type="active site" description="Charge relay system" evidence="5">
    <location>
        <position position="137"/>
    </location>
</feature>
<comment type="similarity">
    <text evidence="1 5 6">Belongs to the peptidase S8 family.</text>
</comment>
<proteinExistence type="inferred from homology"/>
<dbReference type="PRINTS" id="PR00723">
    <property type="entry name" value="SUBTILISIN"/>
</dbReference>
<dbReference type="InterPro" id="IPR023827">
    <property type="entry name" value="Peptidase_S8_Asp-AS"/>
</dbReference>
<name>A0A6A6W2E4_9PEZI</name>
<dbReference type="InterPro" id="IPR000209">
    <property type="entry name" value="Peptidase_S8/S53_dom"/>
</dbReference>
<accession>A0A6A6W2E4</accession>
<feature type="active site" description="Charge relay system" evidence="5">
    <location>
        <position position="107"/>
    </location>
</feature>
<keyword evidence="2 5" id="KW-0645">Protease</keyword>
<dbReference type="PROSITE" id="PS00137">
    <property type="entry name" value="SUBTILASE_HIS"/>
    <property type="match status" value="1"/>
</dbReference>
<feature type="active site" description="Charge relay system" evidence="5">
    <location>
        <position position="302"/>
    </location>
</feature>
<dbReference type="PROSITE" id="PS51892">
    <property type="entry name" value="SUBTILASE"/>
    <property type="match status" value="1"/>
</dbReference>
<evidence type="ECO:0000256" key="3">
    <source>
        <dbReference type="ARBA" id="ARBA00022801"/>
    </source>
</evidence>
<dbReference type="PROSITE" id="PS00136">
    <property type="entry name" value="SUBTILASE_ASP"/>
    <property type="match status" value="1"/>
</dbReference>
<dbReference type="Pfam" id="PF00082">
    <property type="entry name" value="Peptidase_S8"/>
    <property type="match status" value="1"/>
</dbReference>
<dbReference type="InterPro" id="IPR015500">
    <property type="entry name" value="Peptidase_S8_subtilisin-rel"/>
</dbReference>
<dbReference type="Proteomes" id="UP000799437">
    <property type="component" value="Unassembled WGS sequence"/>
</dbReference>
<evidence type="ECO:0000313" key="8">
    <source>
        <dbReference type="EMBL" id="KAF2756743.1"/>
    </source>
</evidence>
<dbReference type="PROSITE" id="PS00138">
    <property type="entry name" value="SUBTILASE_SER"/>
    <property type="match status" value="1"/>
</dbReference>
<dbReference type="FunFam" id="3.40.50.200:FF:000007">
    <property type="entry name" value="Subtilisin-like serine protease"/>
    <property type="match status" value="1"/>
</dbReference>
<dbReference type="PANTHER" id="PTHR43806">
    <property type="entry name" value="PEPTIDASE S8"/>
    <property type="match status" value="1"/>
</dbReference>
<feature type="non-terminal residue" evidence="8">
    <location>
        <position position="1"/>
    </location>
</feature>
<dbReference type="PANTHER" id="PTHR43806:SF11">
    <property type="entry name" value="CEREVISIN-RELATED"/>
    <property type="match status" value="1"/>
</dbReference>
<dbReference type="InterPro" id="IPR050131">
    <property type="entry name" value="Peptidase_S8_subtilisin-like"/>
</dbReference>
<dbReference type="InterPro" id="IPR023828">
    <property type="entry name" value="Peptidase_S8_Ser-AS"/>
</dbReference>
<keyword evidence="9" id="KW-1185">Reference proteome</keyword>
<feature type="domain" description="Peptidase S8/S53" evidence="7">
    <location>
        <begin position="98"/>
        <end position="319"/>
    </location>
</feature>
<dbReference type="Gene3D" id="3.40.50.200">
    <property type="entry name" value="Peptidase S8/S53 domain"/>
    <property type="match status" value="1"/>
</dbReference>
<evidence type="ECO:0000256" key="6">
    <source>
        <dbReference type="RuleBase" id="RU003355"/>
    </source>
</evidence>
<dbReference type="GO" id="GO:0006508">
    <property type="term" value="P:proteolysis"/>
    <property type="evidence" value="ECO:0007669"/>
    <property type="project" value="UniProtKB-KW"/>
</dbReference>
<dbReference type="InterPro" id="IPR036852">
    <property type="entry name" value="Peptidase_S8/S53_dom_sf"/>
</dbReference>